<dbReference type="Gene3D" id="3.20.20.150">
    <property type="entry name" value="Divalent-metal-dependent TIM barrel enzymes"/>
    <property type="match status" value="1"/>
</dbReference>
<dbReference type="Proteomes" id="UP000279336">
    <property type="component" value="Unassembled WGS sequence"/>
</dbReference>
<organism evidence="2 3">
    <name type="scientific">Propionibacterium australiense</name>
    <dbReference type="NCBI Taxonomy" id="119981"/>
    <lineage>
        <taxon>Bacteria</taxon>
        <taxon>Bacillati</taxon>
        <taxon>Actinomycetota</taxon>
        <taxon>Actinomycetes</taxon>
        <taxon>Propionibacteriales</taxon>
        <taxon>Propionibacteriaceae</taxon>
        <taxon>Propionibacterium</taxon>
    </lineage>
</organism>
<sequence>MNRSKFKWSYMDHWVTQTPQGPLAPTFNRYYMDQYVQQLSALGFRGFDTFFYVLPQLAGMYGSVKAFQDYLQDNGFDKISGVFYAYPYSTKFTAPHVRETHDRILEDCKRTVGDVEGLSVESFIVEPSSTCFQVEPVTEDKIKTIADCWSRVGEMTSAHGMKTTCHFEFWGAVRTVEQLETFMTHTDPRYVSLFIDTAQQTISGVDPTDLFLRYRDRVSGFHFKDTHDIDTSDVYRTPPDAEVMADGVRRWFWEMGTEEGLVDFPRLMREIVKSGWDGWLTVEHDKADIGGGNYAEATAVAKWYIENVLTQVEQDAREDEDEVER</sequence>
<evidence type="ECO:0000313" key="3">
    <source>
        <dbReference type="Proteomes" id="UP000279336"/>
    </source>
</evidence>
<dbReference type="PANTHER" id="PTHR12110:SF41">
    <property type="entry name" value="INOSOSE DEHYDRATASE"/>
    <property type="match status" value="1"/>
</dbReference>
<dbReference type="InterPro" id="IPR036237">
    <property type="entry name" value="Xyl_isomerase-like_sf"/>
</dbReference>
<proteinExistence type="predicted"/>
<name>A0A8B3FIZ4_9ACTN</name>
<dbReference type="PANTHER" id="PTHR12110">
    <property type="entry name" value="HYDROXYPYRUVATE ISOMERASE"/>
    <property type="match status" value="1"/>
</dbReference>
<evidence type="ECO:0000313" key="2">
    <source>
        <dbReference type="EMBL" id="RLP09590.1"/>
    </source>
</evidence>
<dbReference type="EMBL" id="RCIW01000010">
    <property type="protein sequence ID" value="RLP09590.1"/>
    <property type="molecule type" value="Genomic_DNA"/>
</dbReference>
<dbReference type="Pfam" id="PF01261">
    <property type="entry name" value="AP_endonuc_2"/>
    <property type="match status" value="1"/>
</dbReference>
<feature type="domain" description="Xylose isomerase-like TIM barrel" evidence="1">
    <location>
        <begin position="37"/>
        <end position="294"/>
    </location>
</feature>
<dbReference type="InterPro" id="IPR013022">
    <property type="entry name" value="Xyl_isomerase-like_TIM-brl"/>
</dbReference>
<dbReference type="OrthoDB" id="104997at2"/>
<comment type="caution">
    <text evidence="2">The sequence shown here is derived from an EMBL/GenBank/DDBJ whole genome shotgun (WGS) entry which is preliminary data.</text>
</comment>
<dbReference type="AlphaFoldDB" id="A0A8B3FIZ4"/>
<keyword evidence="2" id="KW-0413">Isomerase</keyword>
<dbReference type="SUPFAM" id="SSF51658">
    <property type="entry name" value="Xylose isomerase-like"/>
    <property type="match status" value="1"/>
</dbReference>
<gene>
    <name evidence="2" type="ORF">D7U36_07265</name>
</gene>
<dbReference type="GO" id="GO:0016853">
    <property type="term" value="F:isomerase activity"/>
    <property type="evidence" value="ECO:0007669"/>
    <property type="project" value="UniProtKB-KW"/>
</dbReference>
<protein>
    <submittedName>
        <fullName evidence="2">Sugar phosphate isomerase/epimerase</fullName>
    </submittedName>
</protein>
<dbReference type="InterPro" id="IPR050312">
    <property type="entry name" value="IolE/XylAMocC-like"/>
</dbReference>
<evidence type="ECO:0000259" key="1">
    <source>
        <dbReference type="Pfam" id="PF01261"/>
    </source>
</evidence>
<reference evidence="2 3" key="1">
    <citation type="submission" date="2018-10" db="EMBL/GenBank/DDBJ databases">
        <title>Propionibacterium australiense Genome Sequencing and Assembly.</title>
        <authorList>
            <person name="Bernier A.-M."/>
            <person name="Bernard K."/>
        </authorList>
    </citation>
    <scope>NUCLEOTIDE SEQUENCE [LARGE SCALE GENOMIC DNA]</scope>
    <source>
        <strain evidence="2 3">NML98A078</strain>
    </source>
</reference>
<accession>A0A8B3FIZ4</accession>